<keyword evidence="1" id="KW-0853">WD repeat</keyword>
<dbReference type="SUPFAM" id="SSF50978">
    <property type="entry name" value="WD40 repeat-like"/>
    <property type="match status" value="1"/>
</dbReference>
<dbReference type="GO" id="GO:0006357">
    <property type="term" value="P:regulation of transcription by RNA polymerase II"/>
    <property type="evidence" value="ECO:0007669"/>
    <property type="project" value="TreeGrafter"/>
</dbReference>
<feature type="repeat" description="WD" evidence="1">
    <location>
        <begin position="21"/>
        <end position="62"/>
    </location>
</feature>
<dbReference type="GO" id="GO:0005634">
    <property type="term" value="C:nucleus"/>
    <property type="evidence" value="ECO:0007669"/>
    <property type="project" value="TreeGrafter"/>
</dbReference>
<evidence type="ECO:0000256" key="1">
    <source>
        <dbReference type="PROSITE-ProRule" id="PRU00221"/>
    </source>
</evidence>
<accession>R0J6P8</accession>
<dbReference type="PROSITE" id="PS50082">
    <property type="entry name" value="WD_REPEATS_2"/>
    <property type="match status" value="1"/>
</dbReference>
<dbReference type="AlphaFoldDB" id="R0J6P8"/>
<reference evidence="3" key="1">
    <citation type="journal article" date="2013" name="Nat. Genet.">
        <title>The duck genome and transcriptome provide insight into an avian influenza virus reservoir species.</title>
        <authorList>
            <person name="Huang Y."/>
            <person name="Li Y."/>
            <person name="Burt D.W."/>
            <person name="Chen H."/>
            <person name="Zhang Y."/>
            <person name="Qian W."/>
            <person name="Kim H."/>
            <person name="Gan S."/>
            <person name="Zhao Y."/>
            <person name="Li J."/>
            <person name="Yi K."/>
            <person name="Feng H."/>
            <person name="Zhu P."/>
            <person name="Li B."/>
            <person name="Liu Q."/>
            <person name="Fairley S."/>
            <person name="Magor K.E."/>
            <person name="Du Z."/>
            <person name="Hu X."/>
            <person name="Goodman L."/>
            <person name="Tafer H."/>
            <person name="Vignal A."/>
            <person name="Lee T."/>
            <person name="Kim K.W."/>
            <person name="Sheng Z."/>
            <person name="An Y."/>
            <person name="Searle S."/>
            <person name="Herrero J."/>
            <person name="Groenen M.A."/>
            <person name="Crooijmans R.P."/>
            <person name="Faraut T."/>
            <person name="Cai Q."/>
            <person name="Webster R.G."/>
            <person name="Aldridge J.R."/>
            <person name="Warren W.C."/>
            <person name="Bartschat S."/>
            <person name="Kehr S."/>
            <person name="Marz M."/>
            <person name="Stadler P.F."/>
            <person name="Smith J."/>
            <person name="Kraus R.H."/>
            <person name="Zhao Y."/>
            <person name="Ren L."/>
            <person name="Fei J."/>
            <person name="Morisson M."/>
            <person name="Kaiser P."/>
            <person name="Griffin D.K."/>
            <person name="Rao M."/>
            <person name="Pitel F."/>
            <person name="Wang J."/>
            <person name="Li N."/>
        </authorList>
    </citation>
    <scope>NUCLEOTIDE SEQUENCE [LARGE SCALE GENOMIC DNA]</scope>
</reference>
<dbReference type="PROSITE" id="PS50294">
    <property type="entry name" value="WD_REPEATS_REGION"/>
    <property type="match status" value="1"/>
</dbReference>
<keyword evidence="3" id="KW-1185">Reference proteome</keyword>
<dbReference type="SMART" id="SM00320">
    <property type="entry name" value="WD40"/>
    <property type="match status" value="1"/>
</dbReference>
<dbReference type="InterPro" id="IPR001680">
    <property type="entry name" value="WD40_rpt"/>
</dbReference>
<organism evidence="2 3">
    <name type="scientific">Anas platyrhynchos</name>
    <name type="common">Mallard</name>
    <name type="synonym">Anas boschas</name>
    <dbReference type="NCBI Taxonomy" id="8839"/>
    <lineage>
        <taxon>Eukaryota</taxon>
        <taxon>Metazoa</taxon>
        <taxon>Chordata</taxon>
        <taxon>Craniata</taxon>
        <taxon>Vertebrata</taxon>
        <taxon>Euteleostomi</taxon>
        <taxon>Archelosauria</taxon>
        <taxon>Archosauria</taxon>
        <taxon>Dinosauria</taxon>
        <taxon>Saurischia</taxon>
        <taxon>Theropoda</taxon>
        <taxon>Coelurosauria</taxon>
        <taxon>Aves</taxon>
        <taxon>Neognathae</taxon>
        <taxon>Galloanserae</taxon>
        <taxon>Anseriformes</taxon>
        <taxon>Anatidae</taxon>
        <taxon>Anatinae</taxon>
        <taxon>Anas</taxon>
    </lineage>
</organism>
<evidence type="ECO:0000313" key="3">
    <source>
        <dbReference type="Proteomes" id="UP000296049"/>
    </source>
</evidence>
<feature type="non-terminal residue" evidence="2">
    <location>
        <position position="1"/>
    </location>
</feature>
<dbReference type="Proteomes" id="UP000296049">
    <property type="component" value="Unassembled WGS sequence"/>
</dbReference>
<sequence length="77" mass="8369">GSDDCLVKIWSTHNGRLFATLRGHSAEISDMAVNYENTMIAAGSCDKMIRVWCLRTCAPVAVLHGHTGSITSLQVCF</sequence>
<dbReference type="InterPro" id="IPR015943">
    <property type="entry name" value="WD40/YVTN_repeat-like_dom_sf"/>
</dbReference>
<evidence type="ECO:0000313" key="2">
    <source>
        <dbReference type="EMBL" id="EOA92626.1"/>
    </source>
</evidence>
<gene>
    <name evidence="2" type="ORF">Anapl_18540</name>
</gene>
<dbReference type="Gene3D" id="2.130.10.10">
    <property type="entry name" value="YVTN repeat-like/Quinoprotein amine dehydrogenase"/>
    <property type="match status" value="1"/>
</dbReference>
<dbReference type="InterPro" id="IPR052060">
    <property type="entry name" value="Bromo_WD_repeat"/>
</dbReference>
<dbReference type="GO" id="GO:0008360">
    <property type="term" value="P:regulation of cell shape"/>
    <property type="evidence" value="ECO:0007669"/>
    <property type="project" value="TreeGrafter"/>
</dbReference>
<name>R0J6P8_ANAPL</name>
<protein>
    <submittedName>
        <fullName evidence="2">Bromodomain and WD repeat-containing protein 1</fullName>
    </submittedName>
</protein>
<proteinExistence type="predicted"/>
<dbReference type="Pfam" id="PF00400">
    <property type="entry name" value="WD40"/>
    <property type="match status" value="1"/>
</dbReference>
<dbReference type="EMBL" id="KB820671">
    <property type="protein sequence ID" value="EOA92626.1"/>
    <property type="molecule type" value="Genomic_DNA"/>
</dbReference>
<dbReference type="PANTHER" id="PTHR16266">
    <property type="entry name" value="WD REPEAT DOMAIN 9"/>
    <property type="match status" value="1"/>
</dbReference>
<dbReference type="InterPro" id="IPR036322">
    <property type="entry name" value="WD40_repeat_dom_sf"/>
</dbReference>
<dbReference type="GO" id="GO:0007010">
    <property type="term" value="P:cytoskeleton organization"/>
    <property type="evidence" value="ECO:0007669"/>
    <property type="project" value="TreeGrafter"/>
</dbReference>
<feature type="non-terminal residue" evidence="2">
    <location>
        <position position="77"/>
    </location>
</feature>
<dbReference type="PANTHER" id="PTHR16266:SF26">
    <property type="entry name" value="BROMODOMAIN AND WD REPEAT-CONTAINING PROTEIN 1"/>
    <property type="match status" value="1"/>
</dbReference>